<dbReference type="Pfam" id="PF21790">
    <property type="entry name" value="OGG"/>
    <property type="match status" value="1"/>
</dbReference>
<accession>A0ABU2QAS1</accession>
<evidence type="ECO:0000313" key="1">
    <source>
        <dbReference type="EMBL" id="MDT0401131.1"/>
    </source>
</evidence>
<protein>
    <submittedName>
        <fullName evidence="1">Uncharacterized protein</fullName>
    </submittedName>
</protein>
<proteinExistence type="predicted"/>
<reference evidence="2" key="1">
    <citation type="submission" date="2023-07" db="EMBL/GenBank/DDBJ databases">
        <title>30 novel species of actinomycetes from the DSMZ collection.</title>
        <authorList>
            <person name="Nouioui I."/>
        </authorList>
    </citation>
    <scope>NUCLEOTIDE SEQUENCE [LARGE SCALE GENOMIC DNA]</scope>
    <source>
        <strain evidence="2">DSM 41635</strain>
    </source>
</reference>
<dbReference type="EMBL" id="JAVRFB010000002">
    <property type="protein sequence ID" value="MDT0401131.1"/>
    <property type="molecule type" value="Genomic_DNA"/>
</dbReference>
<dbReference type="InterPro" id="IPR048868">
    <property type="entry name" value="OGG-like_put"/>
</dbReference>
<dbReference type="RefSeq" id="WP_311709300.1">
    <property type="nucleotide sequence ID" value="NZ_JAVRFB010000002.1"/>
</dbReference>
<organism evidence="1 2">
    <name type="scientific">Streptomyces edwardsiae</name>
    <dbReference type="NCBI Taxonomy" id="3075527"/>
    <lineage>
        <taxon>Bacteria</taxon>
        <taxon>Bacillati</taxon>
        <taxon>Actinomycetota</taxon>
        <taxon>Actinomycetes</taxon>
        <taxon>Kitasatosporales</taxon>
        <taxon>Streptomycetaceae</taxon>
        <taxon>Streptomyces</taxon>
    </lineage>
</organism>
<dbReference type="Proteomes" id="UP001180503">
    <property type="component" value="Unassembled WGS sequence"/>
</dbReference>
<name>A0ABU2QAS1_9ACTN</name>
<gene>
    <name evidence="1" type="ORF">RM528_04605</name>
</gene>
<comment type="caution">
    <text evidence="1">The sequence shown here is derived from an EMBL/GenBank/DDBJ whole genome shotgun (WGS) entry which is preliminary data.</text>
</comment>
<evidence type="ECO:0000313" key="2">
    <source>
        <dbReference type="Proteomes" id="UP001180503"/>
    </source>
</evidence>
<sequence length="234" mass="26214">MPELPADLPLPSRDDVLGQAIPFDRERWLSRIPDTTWWPAELDACPRVGRWQRVDRRTVLGMADGIDTAEGRRHLLVAALVWGTGTKAQSVGRRGEIFVNTSTAHIDARLTSVLTVLRSKGAVAAYYACNNDQRIAYLGPAFFTKFLYFAGHENPTGHRRPLILDSIVSRALRNRKAVAEDWPFNGWTTKRYAHYLDTVHEQAKSVGVMPDVVEAAWFAYGKRLSRPGAEPSSD</sequence>